<feature type="region of interest" description="Disordered" evidence="1">
    <location>
        <begin position="68"/>
        <end position="87"/>
    </location>
</feature>
<proteinExistence type="predicted"/>
<dbReference type="CDD" id="cd19757">
    <property type="entry name" value="Bbox1"/>
    <property type="match status" value="1"/>
</dbReference>
<accession>A0A976QTN1</accession>
<dbReference type="Proteomes" id="UP000244811">
    <property type="component" value="Chromosome 1"/>
</dbReference>
<dbReference type="InterPro" id="IPR000315">
    <property type="entry name" value="Znf_B-box"/>
</dbReference>
<dbReference type="PANTHER" id="PTHR25462:SF296">
    <property type="entry name" value="MEIOTIC P26, ISOFORM F"/>
    <property type="match status" value="1"/>
</dbReference>
<feature type="compositionally biased region" description="Basic and acidic residues" evidence="1">
    <location>
        <begin position="68"/>
        <end position="84"/>
    </location>
</feature>
<dbReference type="SMART" id="SM00233">
    <property type="entry name" value="PH"/>
    <property type="match status" value="1"/>
</dbReference>
<sequence>MVGVVSNTIGLSKLNLDTNINGQELPFFFNNPDDAGTKVPQLTEAVIHSFGKILDIFEEPLKLRDPEFDHSHSVHENSRSKTDNVKPGFSENGFRKPLFNLEYLGKRTKEYYDKVESHQVPPPIEVNQEMLKVSASPCPENIHLCGKCFVSLASVRCDTCMVYFCGMCANNVHSDVLYKSHTLFTTKSDRPAHFATGADESVDLSISLNKQASYPEYEWCESHPKQEVKYACVTCHFTPVCGLCASEVHKAPGSNHKVIEIELAVTEVKEFLNDCLSGLVDRHNGLSPVLPELDQLSHMAEVSVSSSTRSLRCALQGVFDALKTKQMLIDGEINILQQLGSSNLNRLSNVSTNYNKYLLSKIEQLKRLSNLKDPGLALNLYVELRQNFEQLLYHYEDIPDLALEIPHWQLNTGNLPNLLADVEYRINNRSEELNDLCTLIVEQANTAASSVEYVLSSDFTYEDEPELFPVEHQMEEDPSDMTELRGVFTRKDYVHRIPCKRAVTLREHFLYVYTSDSHFEGSSVESKIDLSAVTVKSFDEEELTEVAKLVRVGSPNGFELVERKGGKMRFWIFTTESRNLALLWTSKLKKIGSEHFKINLSHFNIDKNFVLPVPPKLPQQFKKNRMHENEAVRAGALRLNFPQDRNQTQYVEPTPDFKHISEALKNIRDNSSLLYDKCFAKRNELSPKNVEPVKNKLELVESAEHNAEMPDTVSESSSIISAGRYEIPTPRIEERVISVKRQPMSFRCVDLPEFEYSPQITSPKSIHKYFEEISKS</sequence>
<dbReference type="InterPro" id="IPR001849">
    <property type="entry name" value="PH_domain"/>
</dbReference>
<dbReference type="InterPro" id="IPR047153">
    <property type="entry name" value="TRIM45/56/19-like"/>
</dbReference>
<evidence type="ECO:0000313" key="4">
    <source>
        <dbReference type="Proteomes" id="UP000244811"/>
    </source>
</evidence>
<feature type="domain" description="PH" evidence="2">
    <location>
        <begin position="481"/>
        <end position="593"/>
    </location>
</feature>
<dbReference type="SUPFAM" id="SSF50729">
    <property type="entry name" value="PH domain-like"/>
    <property type="match status" value="1"/>
</dbReference>
<dbReference type="InterPro" id="IPR011993">
    <property type="entry name" value="PH-like_dom_sf"/>
</dbReference>
<dbReference type="Gene3D" id="2.30.29.30">
    <property type="entry name" value="Pleckstrin-homology domain (PH domain)/Phosphotyrosine-binding domain (PTB)"/>
    <property type="match status" value="1"/>
</dbReference>
<dbReference type="Gene3D" id="3.30.160.60">
    <property type="entry name" value="Classic Zinc Finger"/>
    <property type="match status" value="1"/>
</dbReference>
<dbReference type="PANTHER" id="PTHR25462">
    <property type="entry name" value="BONUS, ISOFORM C-RELATED"/>
    <property type="match status" value="1"/>
</dbReference>
<protein>
    <recommendedName>
        <fullName evidence="2">PH domain-containing protein</fullName>
    </recommendedName>
</protein>
<dbReference type="Pfam" id="PF00643">
    <property type="entry name" value="zf-B_box"/>
    <property type="match status" value="1"/>
</dbReference>
<dbReference type="PROSITE" id="PS50003">
    <property type="entry name" value="PH_DOMAIN"/>
    <property type="match status" value="1"/>
</dbReference>
<evidence type="ECO:0000259" key="2">
    <source>
        <dbReference type="PROSITE" id="PS50003"/>
    </source>
</evidence>
<dbReference type="GO" id="GO:0008270">
    <property type="term" value="F:zinc ion binding"/>
    <property type="evidence" value="ECO:0007669"/>
    <property type="project" value="InterPro"/>
</dbReference>
<gene>
    <name evidence="3" type="ORF">MACK_000974</name>
</gene>
<reference evidence="3" key="1">
    <citation type="submission" date="2022-07" db="EMBL/GenBank/DDBJ databases">
        <title>Evaluation of T. orientalis genome assembly methods using nanopore sequencing and analysis of variation between genomes.</title>
        <authorList>
            <person name="Yam J."/>
            <person name="Micallef M.L."/>
            <person name="Liu M."/>
            <person name="Djordjevic S.P."/>
            <person name="Bogema D.R."/>
            <person name="Jenkins C."/>
        </authorList>
    </citation>
    <scope>NUCLEOTIDE SEQUENCE</scope>
    <source>
        <strain evidence="3">Goon Nure</strain>
    </source>
</reference>
<evidence type="ECO:0000313" key="3">
    <source>
        <dbReference type="EMBL" id="UKK00900.1"/>
    </source>
</evidence>
<dbReference type="SUPFAM" id="SSF57845">
    <property type="entry name" value="B-box zinc-binding domain"/>
    <property type="match status" value="1"/>
</dbReference>
<organism evidence="3 4">
    <name type="scientific">Theileria orientalis</name>
    <dbReference type="NCBI Taxonomy" id="68886"/>
    <lineage>
        <taxon>Eukaryota</taxon>
        <taxon>Sar</taxon>
        <taxon>Alveolata</taxon>
        <taxon>Apicomplexa</taxon>
        <taxon>Aconoidasida</taxon>
        <taxon>Piroplasmida</taxon>
        <taxon>Theileriidae</taxon>
        <taxon>Theileria</taxon>
    </lineage>
</organism>
<name>A0A976QTN1_THEOR</name>
<dbReference type="EMBL" id="CP056069">
    <property type="protein sequence ID" value="UKK00900.1"/>
    <property type="molecule type" value="Genomic_DNA"/>
</dbReference>
<evidence type="ECO:0000256" key="1">
    <source>
        <dbReference type="SAM" id="MobiDB-lite"/>
    </source>
</evidence>
<dbReference type="AlphaFoldDB" id="A0A976QTN1"/>
<dbReference type="CDD" id="cd19756">
    <property type="entry name" value="Bbox2"/>
    <property type="match status" value="1"/>
</dbReference>